<evidence type="ECO:0000256" key="1">
    <source>
        <dbReference type="SAM" id="MobiDB-lite"/>
    </source>
</evidence>
<dbReference type="EMBL" id="CAJFDH010000002">
    <property type="protein sequence ID" value="CAD5210820.1"/>
    <property type="molecule type" value="Genomic_DNA"/>
</dbReference>
<evidence type="ECO:0000313" key="3">
    <source>
        <dbReference type="Proteomes" id="UP000614601"/>
    </source>
</evidence>
<dbReference type="PANTHER" id="PTHR12363:SF42">
    <property type="entry name" value="TRANSPORTIN-3"/>
    <property type="match status" value="1"/>
</dbReference>
<evidence type="ECO:0000313" key="2">
    <source>
        <dbReference type="EMBL" id="CAD5210820.1"/>
    </source>
</evidence>
<organism evidence="2 3">
    <name type="scientific">Bursaphelenchus okinawaensis</name>
    <dbReference type="NCBI Taxonomy" id="465554"/>
    <lineage>
        <taxon>Eukaryota</taxon>
        <taxon>Metazoa</taxon>
        <taxon>Ecdysozoa</taxon>
        <taxon>Nematoda</taxon>
        <taxon>Chromadorea</taxon>
        <taxon>Rhabditida</taxon>
        <taxon>Tylenchina</taxon>
        <taxon>Tylenchomorpha</taxon>
        <taxon>Aphelenchoidea</taxon>
        <taxon>Aphelenchoididae</taxon>
        <taxon>Bursaphelenchus</taxon>
    </lineage>
</organism>
<dbReference type="GO" id="GO:0005737">
    <property type="term" value="C:cytoplasm"/>
    <property type="evidence" value="ECO:0007669"/>
    <property type="project" value="TreeGrafter"/>
</dbReference>
<dbReference type="Proteomes" id="UP000614601">
    <property type="component" value="Unassembled WGS sequence"/>
</dbReference>
<dbReference type="SUPFAM" id="SSF48371">
    <property type="entry name" value="ARM repeat"/>
    <property type="match status" value="1"/>
</dbReference>
<comment type="caution">
    <text evidence="2">The sequence shown here is derived from an EMBL/GenBank/DDBJ whole genome shotgun (WGS) entry which is preliminary data.</text>
</comment>
<dbReference type="Gene3D" id="1.25.10.10">
    <property type="entry name" value="Leucine-rich Repeat Variant"/>
    <property type="match status" value="1"/>
</dbReference>
<dbReference type="OrthoDB" id="5816261at2759"/>
<dbReference type="GO" id="GO:0006606">
    <property type="term" value="P:protein import into nucleus"/>
    <property type="evidence" value="ECO:0007669"/>
    <property type="project" value="TreeGrafter"/>
</dbReference>
<feature type="compositionally biased region" description="Polar residues" evidence="1">
    <location>
        <begin position="39"/>
        <end position="56"/>
    </location>
</feature>
<evidence type="ECO:0008006" key="4">
    <source>
        <dbReference type="Google" id="ProtNLM"/>
    </source>
</evidence>
<gene>
    <name evidence="2" type="ORF">BOKJ2_LOCUS3385</name>
</gene>
<dbReference type="Proteomes" id="UP000783686">
    <property type="component" value="Unassembled WGS sequence"/>
</dbReference>
<dbReference type="EMBL" id="CAJFCW020000002">
    <property type="protein sequence ID" value="CAG9092163.1"/>
    <property type="molecule type" value="Genomic_DNA"/>
</dbReference>
<protein>
    <recommendedName>
        <fullName evidence="4">Importin N-terminal domain-containing protein</fullName>
    </recommendedName>
</protein>
<reference evidence="2" key="1">
    <citation type="submission" date="2020-09" db="EMBL/GenBank/DDBJ databases">
        <authorList>
            <person name="Kikuchi T."/>
        </authorList>
    </citation>
    <scope>NUCLEOTIDE SEQUENCE</scope>
    <source>
        <strain evidence="2">SH1</strain>
    </source>
</reference>
<dbReference type="PANTHER" id="PTHR12363">
    <property type="entry name" value="TRANSPORTIN 3 AND IMPORTIN 13"/>
    <property type="match status" value="1"/>
</dbReference>
<name>A0A811K633_9BILA</name>
<accession>A0A811K633</accession>
<dbReference type="InterPro" id="IPR016024">
    <property type="entry name" value="ARM-type_fold"/>
</dbReference>
<keyword evidence="3" id="KW-1185">Reference proteome</keyword>
<feature type="region of interest" description="Disordered" evidence="1">
    <location>
        <begin position="39"/>
        <end position="61"/>
    </location>
</feature>
<dbReference type="InterPro" id="IPR051345">
    <property type="entry name" value="Importin_beta-like_NTR"/>
</dbReference>
<dbReference type="AlphaFoldDB" id="A0A811K633"/>
<sequence>MSLPSTNIDPDLMTDEEYAAQLQQQYDDEDMLTNQLNSTFNFTSHNPQNTPNSNANAEKDEEMARKLQRKFYLDMKKQGFSDMDLASMLDTVGEENELEAALRASVGAPAQSYIEKYIVTLYNNLKYDINATVTMNDEFQEFRLQVVQSLVFMSQERVIEPTDMAEYIAENFVFKAETWQEMEAGYFMLIPLIPNISPWMHLHTSNLSESWMDKLYQKALQLNGSENPVLVLTVIRFMNISKRFVFMRTEECAIFAEWYLTLPFKEVYQDEIASALSVLCSSAVNRLFPFFERIFPLIETVESSKREAEAIEDNIHNLLKACTCVINDQPESTLVSHLQILFMKSVDVLTMLINNKDIGVGNNYSSASWKTSAKCPILWLKRLNVIISSLGPWNCQRAYTKDLMNSYNSAEPWQSLYQQTAATICRTLIVYADDVTVVQECVNTIGFMVKEYYKTSDNILKMLAEQLEFGFLTNGSLEFLTVIKEAVFKFGMSLQGVAESFGNLIDNVLYSVYSNSQPPQQSPEAIPAYKEIFLMVNKYCHHRINTFVSLGIFDATFSLAMQCLEHTITDLFFEAHEFIMIVLTYLNPNLYIRDKDTMSKIMKTMEVCGMQLTRICCKNAFTAIEPEITGCGTSMLQALKAVNESKIAQWVKEYLDDNHHGTVPHTQRSRFVEEFIQCNDKDAISSLLKDFSTHFKL</sequence>
<proteinExistence type="predicted"/>
<dbReference type="InterPro" id="IPR011989">
    <property type="entry name" value="ARM-like"/>
</dbReference>